<evidence type="ECO:0000313" key="3">
    <source>
        <dbReference type="Proteomes" id="UP000326268"/>
    </source>
</evidence>
<protein>
    <submittedName>
        <fullName evidence="2">Uncharacterized protein</fullName>
    </submittedName>
</protein>
<evidence type="ECO:0000313" key="2">
    <source>
        <dbReference type="EMBL" id="KAE8366862.1"/>
    </source>
</evidence>
<dbReference type="AlphaFoldDB" id="A0A5N7AAK8"/>
<feature type="transmembrane region" description="Helical" evidence="1">
    <location>
        <begin position="43"/>
        <end position="64"/>
    </location>
</feature>
<dbReference type="RefSeq" id="XP_031929943.1">
    <property type="nucleotide sequence ID" value="XM_032066146.1"/>
</dbReference>
<keyword evidence="1" id="KW-0812">Transmembrane</keyword>
<keyword evidence="1" id="KW-1133">Transmembrane helix</keyword>
<keyword evidence="1" id="KW-0472">Membrane</keyword>
<name>A0A5N7AAK8_9EURO</name>
<organism evidence="2 3">
    <name type="scientific">Aspergillus caelatus</name>
    <dbReference type="NCBI Taxonomy" id="61420"/>
    <lineage>
        <taxon>Eukaryota</taxon>
        <taxon>Fungi</taxon>
        <taxon>Dikarya</taxon>
        <taxon>Ascomycota</taxon>
        <taxon>Pezizomycotina</taxon>
        <taxon>Eurotiomycetes</taxon>
        <taxon>Eurotiomycetidae</taxon>
        <taxon>Eurotiales</taxon>
        <taxon>Aspergillaceae</taxon>
        <taxon>Aspergillus</taxon>
        <taxon>Aspergillus subgen. Circumdati</taxon>
    </lineage>
</organism>
<keyword evidence="3" id="KW-1185">Reference proteome</keyword>
<reference evidence="2 3" key="1">
    <citation type="submission" date="2019-04" db="EMBL/GenBank/DDBJ databases">
        <title>Friends and foes A comparative genomics studyof 23 Aspergillus species from section Flavi.</title>
        <authorList>
            <consortium name="DOE Joint Genome Institute"/>
            <person name="Kjaerbolling I."/>
            <person name="Vesth T."/>
            <person name="Frisvad J.C."/>
            <person name="Nybo J.L."/>
            <person name="Theobald S."/>
            <person name="Kildgaard S."/>
            <person name="Isbrandt T."/>
            <person name="Kuo A."/>
            <person name="Sato A."/>
            <person name="Lyhne E.K."/>
            <person name="Kogle M.E."/>
            <person name="Wiebenga A."/>
            <person name="Kun R.S."/>
            <person name="Lubbers R.J."/>
            <person name="Makela M.R."/>
            <person name="Barry K."/>
            <person name="Chovatia M."/>
            <person name="Clum A."/>
            <person name="Daum C."/>
            <person name="Haridas S."/>
            <person name="He G."/>
            <person name="LaButti K."/>
            <person name="Lipzen A."/>
            <person name="Mondo S."/>
            <person name="Riley R."/>
            <person name="Salamov A."/>
            <person name="Simmons B.A."/>
            <person name="Magnuson J.K."/>
            <person name="Henrissat B."/>
            <person name="Mortensen U.H."/>
            <person name="Larsen T.O."/>
            <person name="Devries R.P."/>
            <person name="Grigoriev I.V."/>
            <person name="Machida M."/>
            <person name="Baker S.E."/>
            <person name="Andersen M.R."/>
        </authorList>
    </citation>
    <scope>NUCLEOTIDE SEQUENCE [LARGE SCALE GENOMIC DNA]</scope>
    <source>
        <strain evidence="2 3">CBS 763.97</strain>
    </source>
</reference>
<proteinExistence type="predicted"/>
<accession>A0A5N7AAK8</accession>
<dbReference type="Proteomes" id="UP000326268">
    <property type="component" value="Unassembled WGS sequence"/>
</dbReference>
<gene>
    <name evidence="2" type="ORF">BDV27DRAFT_124712</name>
</gene>
<dbReference type="GeneID" id="43650592"/>
<sequence>MTHGGKMVLKPSQTRESPDAAVGDTLLAVLPQDERPWWKKLHLLKLNLILLNCIYSLLQMVMMAP</sequence>
<dbReference type="EMBL" id="ML737606">
    <property type="protein sequence ID" value="KAE8366862.1"/>
    <property type="molecule type" value="Genomic_DNA"/>
</dbReference>
<evidence type="ECO:0000256" key="1">
    <source>
        <dbReference type="SAM" id="Phobius"/>
    </source>
</evidence>